<dbReference type="PANTHER" id="PTHR43249">
    <property type="entry name" value="UDP-N-ACETYL-2-AMINO-2-DEOXY-D-GLUCURONATE OXIDASE"/>
    <property type="match status" value="1"/>
</dbReference>
<dbReference type="EMBL" id="SLUN01000004">
    <property type="protein sequence ID" value="TCL74295.1"/>
    <property type="molecule type" value="Genomic_DNA"/>
</dbReference>
<dbReference type="InterPro" id="IPR052515">
    <property type="entry name" value="Gfo/Idh/MocA_Oxidoreductase"/>
</dbReference>
<dbReference type="RefSeq" id="WP_132013277.1">
    <property type="nucleotide sequence ID" value="NZ_SLUN01000004.1"/>
</dbReference>
<feature type="domain" description="Gfo/Idh/MocA-like oxidoreductase N-terminal" evidence="2">
    <location>
        <begin position="2"/>
        <end position="121"/>
    </location>
</feature>
<dbReference type="OrthoDB" id="9781966at2"/>
<reference evidence="4 5" key="1">
    <citation type="submission" date="2019-03" db="EMBL/GenBank/DDBJ databases">
        <title>Genomic Encyclopedia of Type Strains, Phase IV (KMG-IV): sequencing the most valuable type-strain genomes for metagenomic binning, comparative biology and taxonomic classification.</title>
        <authorList>
            <person name="Goeker M."/>
        </authorList>
    </citation>
    <scope>NUCLEOTIDE SEQUENCE [LARGE SCALE GENOMIC DNA]</scope>
    <source>
        <strain evidence="4 5">LX-B</strain>
    </source>
</reference>
<sequence>MIRVAVIGCGNISSQHIEAYLAFPERCKIVALVDIYPEKAQKRAEEFVPDAEIFDAHEALLGRDDIDLVSVCTPPYTHKEITVNFLKAGKNVILEKPMAASLEECDEIIKAQQESKQTLSVIAQNRFRTPIMKLKKTLDSGLIGDVVHAQVDSFWWRGHCYYDLWWRGTWEKEGGGCTLNHAVHHIDMLSWMMGLPQEITAVLGNTSHDNAEVEDLSVAILKYAGGALGQITSSVVHHGEKQQLIFQGKKARISAPWELYASRSKSNGFPEEDKEVEAEIQAYYDSLPEVPYTAHTGQIENVLTALENKTEPMIQGKDGKATLEIITAIYKAGSTGQPVKLPLAKDDPFYTTTGILAHAVHFYEKKTSIENFADEKISVGSDYKK</sequence>
<gene>
    <name evidence="4" type="ORF">EDC14_1004233</name>
</gene>
<dbReference type="SUPFAM" id="SSF55347">
    <property type="entry name" value="Glyceraldehyde-3-phosphate dehydrogenase-like, C-terminal domain"/>
    <property type="match status" value="1"/>
</dbReference>
<evidence type="ECO:0000259" key="3">
    <source>
        <dbReference type="Pfam" id="PF02894"/>
    </source>
</evidence>
<evidence type="ECO:0000313" key="5">
    <source>
        <dbReference type="Proteomes" id="UP000295008"/>
    </source>
</evidence>
<evidence type="ECO:0000259" key="2">
    <source>
        <dbReference type="Pfam" id="PF01408"/>
    </source>
</evidence>
<protein>
    <submittedName>
        <fullName evidence="4">Putative dehydrogenase</fullName>
    </submittedName>
</protein>
<dbReference type="PANTHER" id="PTHR43249:SF1">
    <property type="entry name" value="D-GLUCOSIDE 3-DEHYDROGENASE"/>
    <property type="match status" value="1"/>
</dbReference>
<dbReference type="InterPro" id="IPR000683">
    <property type="entry name" value="Gfo/Idh/MocA-like_OxRdtase_N"/>
</dbReference>
<evidence type="ECO:0000313" key="4">
    <source>
        <dbReference type="EMBL" id="TCL74295.1"/>
    </source>
</evidence>
<proteinExistence type="inferred from homology"/>
<keyword evidence="5" id="KW-1185">Reference proteome</keyword>
<dbReference type="AlphaFoldDB" id="A0A4R1S4T3"/>
<dbReference type="InterPro" id="IPR036291">
    <property type="entry name" value="NAD(P)-bd_dom_sf"/>
</dbReference>
<dbReference type="SUPFAM" id="SSF51735">
    <property type="entry name" value="NAD(P)-binding Rossmann-fold domains"/>
    <property type="match status" value="1"/>
</dbReference>
<dbReference type="Proteomes" id="UP000295008">
    <property type="component" value="Unassembled WGS sequence"/>
</dbReference>
<dbReference type="Gene3D" id="3.40.50.720">
    <property type="entry name" value="NAD(P)-binding Rossmann-like Domain"/>
    <property type="match status" value="1"/>
</dbReference>
<name>A0A4R1S4T3_HYDET</name>
<dbReference type="Pfam" id="PF02894">
    <property type="entry name" value="GFO_IDH_MocA_C"/>
    <property type="match status" value="1"/>
</dbReference>
<comment type="similarity">
    <text evidence="1">Belongs to the Gfo/Idh/MocA family.</text>
</comment>
<organism evidence="4 5">
    <name type="scientific">Hydrogenispora ethanolica</name>
    <dbReference type="NCBI Taxonomy" id="1082276"/>
    <lineage>
        <taxon>Bacteria</taxon>
        <taxon>Bacillati</taxon>
        <taxon>Bacillota</taxon>
        <taxon>Hydrogenispora</taxon>
    </lineage>
</organism>
<feature type="domain" description="Gfo/Idh/MocA-like oxidoreductase C-terminal" evidence="3">
    <location>
        <begin position="135"/>
        <end position="341"/>
    </location>
</feature>
<dbReference type="Pfam" id="PF01408">
    <property type="entry name" value="GFO_IDH_MocA"/>
    <property type="match status" value="1"/>
</dbReference>
<accession>A0A4R1S4T3</accession>
<evidence type="ECO:0000256" key="1">
    <source>
        <dbReference type="ARBA" id="ARBA00010928"/>
    </source>
</evidence>
<dbReference type="InterPro" id="IPR004104">
    <property type="entry name" value="Gfo/Idh/MocA-like_OxRdtase_C"/>
</dbReference>
<comment type="caution">
    <text evidence="4">The sequence shown here is derived from an EMBL/GenBank/DDBJ whole genome shotgun (WGS) entry which is preliminary data.</text>
</comment>
<dbReference type="GO" id="GO:0000166">
    <property type="term" value="F:nucleotide binding"/>
    <property type="evidence" value="ECO:0007669"/>
    <property type="project" value="InterPro"/>
</dbReference>
<dbReference type="Gene3D" id="3.30.360.10">
    <property type="entry name" value="Dihydrodipicolinate Reductase, domain 2"/>
    <property type="match status" value="1"/>
</dbReference>